<evidence type="ECO:0000256" key="7">
    <source>
        <dbReference type="PIRSR" id="PIRSR600821-52"/>
    </source>
</evidence>
<accession>A0A140L663</accession>
<dbReference type="GO" id="GO:0030632">
    <property type="term" value="P:D-alanine biosynthetic process"/>
    <property type="evidence" value="ECO:0007669"/>
    <property type="project" value="UniProtKB-UniRule"/>
</dbReference>
<gene>
    <name evidence="9" type="primary">alr_2</name>
    <name evidence="9" type="ORF">AN618_17100</name>
</gene>
<dbReference type="Pfam" id="PF00842">
    <property type="entry name" value="Ala_racemase_C"/>
    <property type="match status" value="1"/>
</dbReference>
<dbReference type="InParanoid" id="A0A140L663"/>
<dbReference type="GO" id="GO:0030170">
    <property type="term" value="F:pyridoxal phosphate binding"/>
    <property type="evidence" value="ECO:0007669"/>
    <property type="project" value="UniProtKB-UniRule"/>
</dbReference>
<dbReference type="SUPFAM" id="SSF50621">
    <property type="entry name" value="Alanine racemase C-terminal domain-like"/>
    <property type="match status" value="1"/>
</dbReference>
<feature type="active site" description="Proton acceptor; specific for L-alanine" evidence="5">
    <location>
        <position position="268"/>
    </location>
</feature>
<evidence type="ECO:0000256" key="2">
    <source>
        <dbReference type="ARBA" id="ARBA00001933"/>
    </source>
</evidence>
<evidence type="ECO:0000313" key="9">
    <source>
        <dbReference type="EMBL" id="KXG76038.1"/>
    </source>
</evidence>
<dbReference type="CDD" id="cd00430">
    <property type="entry name" value="PLPDE_III_AR"/>
    <property type="match status" value="1"/>
</dbReference>
<name>A0A140L663_9FIRM</name>
<dbReference type="InterPro" id="IPR011079">
    <property type="entry name" value="Ala_racemase_C"/>
</dbReference>
<proteinExistence type="inferred from homology"/>
<organism evidence="9 10">
    <name type="scientific">Fervidicola ferrireducens</name>
    <dbReference type="NCBI Taxonomy" id="520764"/>
    <lineage>
        <taxon>Bacteria</taxon>
        <taxon>Bacillati</taxon>
        <taxon>Bacillota</taxon>
        <taxon>Clostridia</taxon>
        <taxon>Thermosediminibacterales</taxon>
        <taxon>Thermosediminibacteraceae</taxon>
        <taxon>Fervidicola</taxon>
    </lineage>
</organism>
<dbReference type="SUPFAM" id="SSF51419">
    <property type="entry name" value="PLP-binding barrel"/>
    <property type="match status" value="1"/>
</dbReference>
<dbReference type="Pfam" id="PF01168">
    <property type="entry name" value="Ala_racemase_N"/>
    <property type="match status" value="1"/>
</dbReference>
<dbReference type="InterPro" id="IPR009006">
    <property type="entry name" value="Ala_racemase/Decarboxylase_C"/>
</dbReference>
<feature type="binding site" evidence="5 7">
    <location>
        <position position="316"/>
    </location>
    <ligand>
        <name>substrate</name>
    </ligand>
</feature>
<feature type="binding site" evidence="5 7">
    <location>
        <position position="137"/>
    </location>
    <ligand>
        <name>substrate</name>
    </ligand>
</feature>
<sequence>MDMRFRPTRAEINLDNLEHNINEIKRITSSGAFLCAVVKADAYGHGAVEVANTALSCGAKYLAVAILEEAVFLRKAGIKAPILILGFTPEEQFDKIVEYGITQTVYNLNSAKLLSKKAEERKVKAKVHIKLDTGMSRIGFQAQMSCLPDIEEIFKLPGIEVEGIFTHFAKADERDKSFTKEQFEKFDMIVKALESRGFRIPIKHVANSAAIIDLPGMHLDMVRPGIILYGIYPSDEVEREKINLKPVMSFKTRVSHVKRVPAGTPVSYGGTFVTQRESIIATLPVGYADGYPRLLSSRAHVLIKGRRAPVVGRVCMDQCMVDVTDVPGVMPGDDVELFGEGKNGGVTADEIARIVGTIPYEIVCGISKRVPRIYIKNGKIIKINNPLA</sequence>
<evidence type="ECO:0000256" key="3">
    <source>
        <dbReference type="ARBA" id="ARBA00022898"/>
    </source>
</evidence>
<dbReference type="RefSeq" id="WP_066353896.1">
    <property type="nucleotide sequence ID" value="NZ_LOED01000022.1"/>
</dbReference>
<dbReference type="FunFam" id="2.40.37.10:FF:000006">
    <property type="entry name" value="Alanine racemase"/>
    <property type="match status" value="1"/>
</dbReference>
<dbReference type="GO" id="GO:0005829">
    <property type="term" value="C:cytosol"/>
    <property type="evidence" value="ECO:0007669"/>
    <property type="project" value="TreeGrafter"/>
</dbReference>
<dbReference type="PROSITE" id="PS00395">
    <property type="entry name" value="ALANINE_RACEMASE"/>
    <property type="match status" value="1"/>
</dbReference>
<dbReference type="NCBIfam" id="TIGR00492">
    <property type="entry name" value="alr"/>
    <property type="match status" value="1"/>
</dbReference>
<evidence type="ECO:0000313" key="10">
    <source>
        <dbReference type="Proteomes" id="UP000070427"/>
    </source>
</evidence>
<dbReference type="InterPro" id="IPR000821">
    <property type="entry name" value="Ala_racemase"/>
</dbReference>
<reference evidence="9 10" key="1">
    <citation type="submission" date="2015-12" db="EMBL/GenBank/DDBJ databases">
        <title>Draft genome sequnece of Fervidicola ferrireducens strain Y170.</title>
        <authorList>
            <person name="Patel B.K."/>
        </authorList>
    </citation>
    <scope>NUCLEOTIDE SEQUENCE [LARGE SCALE GENOMIC DNA]</scope>
    <source>
        <strain evidence="9 10">Y170</strain>
    </source>
</reference>
<dbReference type="FunCoup" id="A0A140L663">
    <property type="interactions" value="242"/>
</dbReference>
<dbReference type="PRINTS" id="PR00992">
    <property type="entry name" value="ALARACEMASE"/>
</dbReference>
<dbReference type="UniPathway" id="UPA00042">
    <property type="reaction ID" value="UER00497"/>
</dbReference>
<keyword evidence="3 5" id="KW-0663">Pyridoxal phosphate</keyword>
<dbReference type="PATRIC" id="fig|520764.3.peg.1839"/>
<dbReference type="STRING" id="520764.AN618_17100"/>
<evidence type="ECO:0000256" key="1">
    <source>
        <dbReference type="ARBA" id="ARBA00000316"/>
    </source>
</evidence>
<dbReference type="OrthoDB" id="9813814at2"/>
<evidence type="ECO:0000256" key="5">
    <source>
        <dbReference type="HAMAP-Rule" id="MF_01201"/>
    </source>
</evidence>
<comment type="catalytic activity">
    <reaction evidence="1 5">
        <text>L-alanine = D-alanine</text>
        <dbReference type="Rhea" id="RHEA:20249"/>
        <dbReference type="ChEBI" id="CHEBI:57416"/>
        <dbReference type="ChEBI" id="CHEBI:57972"/>
        <dbReference type="EC" id="5.1.1.1"/>
    </reaction>
</comment>
<dbReference type="PANTHER" id="PTHR30511:SF0">
    <property type="entry name" value="ALANINE RACEMASE, CATABOLIC-RELATED"/>
    <property type="match status" value="1"/>
</dbReference>
<dbReference type="PANTHER" id="PTHR30511">
    <property type="entry name" value="ALANINE RACEMASE"/>
    <property type="match status" value="1"/>
</dbReference>
<feature type="active site" description="Proton acceptor; specific for D-alanine" evidence="5">
    <location>
        <position position="39"/>
    </location>
</feature>
<comment type="similarity">
    <text evidence="5">Belongs to the alanine racemase family.</text>
</comment>
<dbReference type="FunFam" id="3.20.20.10:FF:000002">
    <property type="entry name" value="Alanine racemase"/>
    <property type="match status" value="1"/>
</dbReference>
<comment type="pathway">
    <text evidence="5">Amino-acid biosynthesis; D-alanine biosynthesis; D-alanine from L-alanine: step 1/1.</text>
</comment>
<evidence type="ECO:0000256" key="6">
    <source>
        <dbReference type="PIRSR" id="PIRSR600821-50"/>
    </source>
</evidence>
<dbReference type="GO" id="GO:0009252">
    <property type="term" value="P:peptidoglycan biosynthetic process"/>
    <property type="evidence" value="ECO:0007669"/>
    <property type="project" value="TreeGrafter"/>
</dbReference>
<dbReference type="InterPro" id="IPR020622">
    <property type="entry name" value="Ala_racemase_pyridoxalP-BS"/>
</dbReference>
<comment type="caution">
    <text evidence="9">The sequence shown here is derived from an EMBL/GenBank/DDBJ whole genome shotgun (WGS) entry which is preliminary data.</text>
</comment>
<dbReference type="GO" id="GO:0008784">
    <property type="term" value="F:alanine racemase activity"/>
    <property type="evidence" value="ECO:0007669"/>
    <property type="project" value="UniProtKB-UniRule"/>
</dbReference>
<dbReference type="Gene3D" id="3.20.20.10">
    <property type="entry name" value="Alanine racemase"/>
    <property type="match status" value="1"/>
</dbReference>
<evidence type="ECO:0000259" key="8">
    <source>
        <dbReference type="SMART" id="SM01005"/>
    </source>
</evidence>
<dbReference type="EC" id="5.1.1.1" evidence="5"/>
<dbReference type="Gene3D" id="2.40.37.10">
    <property type="entry name" value="Lyase, Ornithine Decarboxylase, Chain A, domain 1"/>
    <property type="match status" value="1"/>
</dbReference>
<keyword evidence="10" id="KW-1185">Reference proteome</keyword>
<feature type="modified residue" description="N6-(pyridoxal phosphate)lysine" evidence="5 6">
    <location>
        <position position="39"/>
    </location>
</feature>
<dbReference type="EMBL" id="LOED01000022">
    <property type="protein sequence ID" value="KXG76038.1"/>
    <property type="molecule type" value="Genomic_DNA"/>
</dbReference>
<dbReference type="AlphaFoldDB" id="A0A140L663"/>
<protein>
    <recommendedName>
        <fullName evidence="5">Alanine racemase</fullName>
        <ecNumber evidence="5">5.1.1.1</ecNumber>
    </recommendedName>
</protein>
<keyword evidence="4 5" id="KW-0413">Isomerase</keyword>
<feature type="domain" description="Alanine racemase C-terminal" evidence="8">
    <location>
        <begin position="247"/>
        <end position="375"/>
    </location>
</feature>
<dbReference type="Proteomes" id="UP000070427">
    <property type="component" value="Unassembled WGS sequence"/>
</dbReference>
<evidence type="ECO:0000256" key="4">
    <source>
        <dbReference type="ARBA" id="ARBA00023235"/>
    </source>
</evidence>
<dbReference type="InterPro" id="IPR029066">
    <property type="entry name" value="PLP-binding_barrel"/>
</dbReference>
<comment type="function">
    <text evidence="5">Catalyzes the interconversion of L-alanine and D-alanine. May also act on other amino acids.</text>
</comment>
<dbReference type="SMART" id="SM01005">
    <property type="entry name" value="Ala_racemase_C"/>
    <property type="match status" value="1"/>
</dbReference>
<dbReference type="InterPro" id="IPR001608">
    <property type="entry name" value="Ala_racemase_N"/>
</dbReference>
<dbReference type="HAMAP" id="MF_01201">
    <property type="entry name" value="Ala_racemase"/>
    <property type="match status" value="1"/>
</dbReference>
<comment type="cofactor">
    <cofactor evidence="2 5 6">
        <name>pyridoxal 5'-phosphate</name>
        <dbReference type="ChEBI" id="CHEBI:597326"/>
    </cofactor>
</comment>